<keyword evidence="5" id="KW-1185">Reference proteome</keyword>
<keyword evidence="2" id="KW-0472">Membrane</keyword>
<sequence length="298" mass="33300">MDHSEIEPHWIDLVVRSLYDVQVTRYLGVQVLLYDHLLTLPDEVEYVWPAKNTGAKIMFLLLRYMVPFFITIHTIFLSGFSGISNGCRCRGWLAFSTYIGWFSILISNFLVLLRIYTIIPRNYKLVVWTFGFFVVMQVTSLLVITWTVVNMTPLIAFNSRMGVCAFTERPNIAGLWVVGLAFEIAVFATTCWNALDRPRGTSDSPVLKMLCRDALRTANTVIAVTARSSLLFVGVLVIWAGATITTSRLIINSRKTAQQAVVEAQQVIADVQARDSEEAASGPSESEGSSSSLVRRTS</sequence>
<dbReference type="Proteomes" id="UP001221757">
    <property type="component" value="Unassembled WGS sequence"/>
</dbReference>
<comment type="caution">
    <text evidence="4">The sequence shown here is derived from an EMBL/GenBank/DDBJ whole genome shotgun (WGS) entry which is preliminary data.</text>
</comment>
<gene>
    <name evidence="4" type="ORF">B0H17DRAFT_1035782</name>
</gene>
<feature type="region of interest" description="Disordered" evidence="1">
    <location>
        <begin position="273"/>
        <end position="298"/>
    </location>
</feature>
<reference evidence="4" key="1">
    <citation type="submission" date="2023-03" db="EMBL/GenBank/DDBJ databases">
        <title>Massive genome expansion in bonnet fungi (Mycena s.s.) driven by repeated elements and novel gene families across ecological guilds.</title>
        <authorList>
            <consortium name="Lawrence Berkeley National Laboratory"/>
            <person name="Harder C.B."/>
            <person name="Miyauchi S."/>
            <person name="Viragh M."/>
            <person name="Kuo A."/>
            <person name="Thoen E."/>
            <person name="Andreopoulos B."/>
            <person name="Lu D."/>
            <person name="Skrede I."/>
            <person name="Drula E."/>
            <person name="Henrissat B."/>
            <person name="Morin E."/>
            <person name="Kohler A."/>
            <person name="Barry K."/>
            <person name="LaButti K."/>
            <person name="Morin E."/>
            <person name="Salamov A."/>
            <person name="Lipzen A."/>
            <person name="Mereny Z."/>
            <person name="Hegedus B."/>
            <person name="Baldrian P."/>
            <person name="Stursova M."/>
            <person name="Weitz H."/>
            <person name="Taylor A."/>
            <person name="Grigoriev I.V."/>
            <person name="Nagy L.G."/>
            <person name="Martin F."/>
            <person name="Kauserud H."/>
        </authorList>
    </citation>
    <scope>NUCLEOTIDE SEQUENCE</scope>
    <source>
        <strain evidence="4">CBHHK067</strain>
    </source>
</reference>
<proteinExistence type="predicted"/>
<feature type="transmembrane region" description="Helical" evidence="2">
    <location>
        <begin position="57"/>
        <end position="80"/>
    </location>
</feature>
<evidence type="ECO:0000259" key="3">
    <source>
        <dbReference type="Pfam" id="PF20151"/>
    </source>
</evidence>
<feature type="compositionally biased region" description="Low complexity" evidence="1">
    <location>
        <begin position="279"/>
        <end position="292"/>
    </location>
</feature>
<evidence type="ECO:0000256" key="1">
    <source>
        <dbReference type="SAM" id="MobiDB-lite"/>
    </source>
</evidence>
<organism evidence="4 5">
    <name type="scientific">Mycena rosella</name>
    <name type="common">Pink bonnet</name>
    <name type="synonym">Agaricus rosellus</name>
    <dbReference type="NCBI Taxonomy" id="1033263"/>
    <lineage>
        <taxon>Eukaryota</taxon>
        <taxon>Fungi</taxon>
        <taxon>Dikarya</taxon>
        <taxon>Basidiomycota</taxon>
        <taxon>Agaricomycotina</taxon>
        <taxon>Agaricomycetes</taxon>
        <taxon>Agaricomycetidae</taxon>
        <taxon>Agaricales</taxon>
        <taxon>Marasmiineae</taxon>
        <taxon>Mycenaceae</taxon>
        <taxon>Mycena</taxon>
    </lineage>
</organism>
<evidence type="ECO:0000256" key="2">
    <source>
        <dbReference type="SAM" id="Phobius"/>
    </source>
</evidence>
<feature type="domain" description="DUF6533" evidence="3">
    <location>
        <begin position="31"/>
        <end position="67"/>
    </location>
</feature>
<dbReference type="InterPro" id="IPR045340">
    <property type="entry name" value="DUF6533"/>
</dbReference>
<evidence type="ECO:0000313" key="5">
    <source>
        <dbReference type="Proteomes" id="UP001221757"/>
    </source>
</evidence>
<feature type="transmembrane region" description="Helical" evidence="2">
    <location>
        <begin position="172"/>
        <end position="195"/>
    </location>
</feature>
<protein>
    <recommendedName>
        <fullName evidence="3">DUF6533 domain-containing protein</fullName>
    </recommendedName>
</protein>
<evidence type="ECO:0000313" key="4">
    <source>
        <dbReference type="EMBL" id="KAJ7706116.1"/>
    </source>
</evidence>
<keyword evidence="2" id="KW-0812">Transmembrane</keyword>
<feature type="transmembrane region" description="Helical" evidence="2">
    <location>
        <begin position="230"/>
        <end position="251"/>
    </location>
</feature>
<dbReference type="Pfam" id="PF20151">
    <property type="entry name" value="DUF6533"/>
    <property type="match status" value="1"/>
</dbReference>
<keyword evidence="2" id="KW-1133">Transmembrane helix</keyword>
<name>A0AAD7GVN0_MYCRO</name>
<dbReference type="AlphaFoldDB" id="A0AAD7GVN0"/>
<accession>A0AAD7GVN0</accession>
<dbReference type="EMBL" id="JARKIE010000007">
    <property type="protein sequence ID" value="KAJ7706116.1"/>
    <property type="molecule type" value="Genomic_DNA"/>
</dbReference>
<feature type="transmembrane region" description="Helical" evidence="2">
    <location>
        <begin position="125"/>
        <end position="151"/>
    </location>
</feature>
<feature type="transmembrane region" description="Helical" evidence="2">
    <location>
        <begin position="92"/>
        <end position="119"/>
    </location>
</feature>